<dbReference type="Proteomes" id="UP000177103">
    <property type="component" value="Unassembled WGS sequence"/>
</dbReference>
<dbReference type="SMART" id="SM00849">
    <property type="entry name" value="Lactamase_B"/>
    <property type="match status" value="1"/>
</dbReference>
<dbReference type="Pfam" id="PF12706">
    <property type="entry name" value="Lactamase_B_2"/>
    <property type="match status" value="1"/>
</dbReference>
<reference evidence="2 3" key="1">
    <citation type="journal article" date="2016" name="Nat. Commun.">
        <title>Thousands of microbial genomes shed light on interconnected biogeochemical processes in an aquifer system.</title>
        <authorList>
            <person name="Anantharaman K."/>
            <person name="Brown C.T."/>
            <person name="Hug L.A."/>
            <person name="Sharon I."/>
            <person name="Castelle C.J."/>
            <person name="Probst A.J."/>
            <person name="Thomas B.C."/>
            <person name="Singh A."/>
            <person name="Wilkins M.J."/>
            <person name="Karaoz U."/>
            <person name="Brodie E.L."/>
            <person name="Williams K.H."/>
            <person name="Hubbard S.S."/>
            <person name="Banfield J.F."/>
        </authorList>
    </citation>
    <scope>NUCLEOTIDE SEQUENCE [LARGE SCALE GENOMIC DNA]</scope>
</reference>
<proteinExistence type="predicted"/>
<feature type="domain" description="Metallo-beta-lactamase" evidence="1">
    <location>
        <begin position="34"/>
        <end position="210"/>
    </location>
</feature>
<sequence length="259" mass="29511">MKIHFLGTSAGWPLPRLGCKCKICASADPKDKRTRSQVLINEDLLVDAGPDTYYHLNNPDIDPTKIKYLAISHEHPDHTFGLWDLSHIYLERKEDKITKGGRSKIKIIVHPATYRKIQRLLFYKAYEIIQGDVNKPIRINDIEVSFLPVNHTDSTFGILIAGVKRFFWAPDFKTLPESTKKTLQGVDLICMDGSELKITTPSHQTILEGIALSKEIAAKQTYFVHIGHRALPHEELEKFVKKEGGENFHIPYDSLEINL</sequence>
<name>A0A1G1W980_9BACT</name>
<dbReference type="PANTHER" id="PTHR42663:SF6">
    <property type="entry name" value="HYDROLASE C777.06C-RELATED"/>
    <property type="match status" value="1"/>
</dbReference>
<protein>
    <recommendedName>
        <fullName evidence="1">Metallo-beta-lactamase domain-containing protein</fullName>
    </recommendedName>
</protein>
<dbReference type="AlphaFoldDB" id="A0A1G1W980"/>
<dbReference type="InterPro" id="IPR036866">
    <property type="entry name" value="RibonucZ/Hydroxyglut_hydro"/>
</dbReference>
<comment type="caution">
    <text evidence="2">The sequence shown here is derived from an EMBL/GenBank/DDBJ whole genome shotgun (WGS) entry which is preliminary data.</text>
</comment>
<dbReference type="EMBL" id="MHCQ01000036">
    <property type="protein sequence ID" value="OGY23907.1"/>
    <property type="molecule type" value="Genomic_DNA"/>
</dbReference>
<evidence type="ECO:0000313" key="2">
    <source>
        <dbReference type="EMBL" id="OGY23907.1"/>
    </source>
</evidence>
<accession>A0A1G1W980</accession>
<organism evidence="2 3">
    <name type="scientific">Candidatus Woykebacteria bacterium RBG_13_40_7b</name>
    <dbReference type="NCBI Taxonomy" id="1802594"/>
    <lineage>
        <taxon>Bacteria</taxon>
        <taxon>Candidatus Woykeibacteriota</taxon>
    </lineage>
</organism>
<dbReference type="InterPro" id="IPR001279">
    <property type="entry name" value="Metallo-B-lactamas"/>
</dbReference>
<dbReference type="SUPFAM" id="SSF56281">
    <property type="entry name" value="Metallo-hydrolase/oxidoreductase"/>
    <property type="match status" value="1"/>
</dbReference>
<evidence type="ECO:0000259" key="1">
    <source>
        <dbReference type="SMART" id="SM00849"/>
    </source>
</evidence>
<gene>
    <name evidence="2" type="ORF">A2Y57_03065</name>
</gene>
<dbReference type="PANTHER" id="PTHR42663">
    <property type="entry name" value="HYDROLASE C777.06C-RELATED-RELATED"/>
    <property type="match status" value="1"/>
</dbReference>
<evidence type="ECO:0000313" key="3">
    <source>
        <dbReference type="Proteomes" id="UP000177103"/>
    </source>
</evidence>
<dbReference type="Gene3D" id="3.60.15.10">
    <property type="entry name" value="Ribonuclease Z/Hydroxyacylglutathione hydrolase-like"/>
    <property type="match status" value="1"/>
</dbReference>